<name>A0ACC0ZMD3_9ROSI</name>
<comment type="caution">
    <text evidence="1">The sequence shown here is derived from an EMBL/GenBank/DDBJ whole genome shotgun (WGS) entry which is preliminary data.</text>
</comment>
<reference evidence="2" key="1">
    <citation type="journal article" date="2023" name="G3 (Bethesda)">
        <title>Genome assembly and association tests identify interacting loci associated with vigor, precocity, and sex in interspecific pistachio rootstocks.</title>
        <authorList>
            <person name="Palmer W."/>
            <person name="Jacygrad E."/>
            <person name="Sagayaradj S."/>
            <person name="Cavanaugh K."/>
            <person name="Han R."/>
            <person name="Bertier L."/>
            <person name="Beede B."/>
            <person name="Kafkas S."/>
            <person name="Golino D."/>
            <person name="Preece J."/>
            <person name="Michelmore R."/>
        </authorList>
    </citation>
    <scope>NUCLEOTIDE SEQUENCE [LARGE SCALE GENOMIC DNA]</scope>
</reference>
<protein>
    <submittedName>
        <fullName evidence="1">Uncharacterized protein</fullName>
    </submittedName>
</protein>
<dbReference type="Proteomes" id="UP001163603">
    <property type="component" value="Chromosome 1"/>
</dbReference>
<accession>A0ACC0ZMD3</accession>
<keyword evidence="2" id="KW-1185">Reference proteome</keyword>
<organism evidence="1 2">
    <name type="scientific">Pistacia integerrima</name>
    <dbReference type="NCBI Taxonomy" id="434235"/>
    <lineage>
        <taxon>Eukaryota</taxon>
        <taxon>Viridiplantae</taxon>
        <taxon>Streptophyta</taxon>
        <taxon>Embryophyta</taxon>
        <taxon>Tracheophyta</taxon>
        <taxon>Spermatophyta</taxon>
        <taxon>Magnoliopsida</taxon>
        <taxon>eudicotyledons</taxon>
        <taxon>Gunneridae</taxon>
        <taxon>Pentapetalae</taxon>
        <taxon>rosids</taxon>
        <taxon>malvids</taxon>
        <taxon>Sapindales</taxon>
        <taxon>Anacardiaceae</taxon>
        <taxon>Pistacia</taxon>
    </lineage>
</organism>
<proteinExistence type="predicted"/>
<gene>
    <name evidence="1" type="ORF">Pint_03032</name>
</gene>
<dbReference type="EMBL" id="CM047736">
    <property type="protein sequence ID" value="KAJ0053192.1"/>
    <property type="molecule type" value="Genomic_DNA"/>
</dbReference>
<evidence type="ECO:0000313" key="1">
    <source>
        <dbReference type="EMBL" id="KAJ0053192.1"/>
    </source>
</evidence>
<evidence type="ECO:0000313" key="2">
    <source>
        <dbReference type="Proteomes" id="UP001163603"/>
    </source>
</evidence>
<sequence>MGLKVMFKPLVLGLSFWPGPPLGSTLVEKLGPTIFWATIRLNVGGEAWTNHLLGAHAHIFCGISMGLKVMFKPLVLGLSFSPWPPLGSTLVEKLGPTIFWVLMPIYFAKIGLLIDFFVIPFKHYFIVSCIVFTSAIGKFAEAFLSSICCQMPKRDAILLGLIVTFQGILKLGLFRLMRDKKRLDKGSFVIMCILMVLKTCIVTPIVRRLYDPSRWMQFMVEER</sequence>